<reference evidence="2 3" key="1">
    <citation type="submission" date="2018-03" db="EMBL/GenBank/DDBJ databases">
        <title>Genome sequence of Moorella humiferrea DSM 23265.</title>
        <authorList>
            <person name="Poehlein A."/>
            <person name="Daniel R."/>
        </authorList>
    </citation>
    <scope>NUCLEOTIDE SEQUENCE [LARGE SCALE GENOMIC DNA]</scope>
    <source>
        <strain evidence="2 3">DSM 23265</strain>
    </source>
</reference>
<dbReference type="OrthoDB" id="9797171at2"/>
<dbReference type="EMBL" id="PVXM01000003">
    <property type="protein sequence ID" value="PRR75751.1"/>
    <property type="molecule type" value="Genomic_DNA"/>
</dbReference>
<dbReference type="InterPro" id="IPR036513">
    <property type="entry name" value="STAS_dom_sf"/>
</dbReference>
<dbReference type="InterPro" id="IPR051932">
    <property type="entry name" value="Bact_StressResp_Reg"/>
</dbReference>
<dbReference type="PROSITE" id="PS50801">
    <property type="entry name" value="STAS"/>
    <property type="match status" value="1"/>
</dbReference>
<dbReference type="PANTHER" id="PTHR33745">
    <property type="entry name" value="RSBT ANTAGONIST PROTEIN RSBS-RELATED"/>
    <property type="match status" value="1"/>
</dbReference>
<organism evidence="2 3">
    <name type="scientific">Neomoorella humiferrea</name>
    <dbReference type="NCBI Taxonomy" id="676965"/>
    <lineage>
        <taxon>Bacteria</taxon>
        <taxon>Bacillati</taxon>
        <taxon>Bacillota</taxon>
        <taxon>Clostridia</taxon>
        <taxon>Neomoorellales</taxon>
        <taxon>Neomoorellaceae</taxon>
        <taxon>Neomoorella</taxon>
    </lineage>
</organism>
<proteinExistence type="predicted"/>
<protein>
    <submittedName>
        <fullName evidence="2">RsbT antagonist protein RsbS</fullName>
    </submittedName>
</protein>
<dbReference type="InterPro" id="IPR002645">
    <property type="entry name" value="STAS_dom"/>
</dbReference>
<evidence type="ECO:0000313" key="3">
    <source>
        <dbReference type="Proteomes" id="UP000238415"/>
    </source>
</evidence>
<comment type="caution">
    <text evidence="2">The sequence shown here is derived from an EMBL/GenBank/DDBJ whole genome shotgun (WGS) entry which is preliminary data.</text>
</comment>
<accession>A0A2T0AXY0</accession>
<dbReference type="Gene3D" id="3.30.750.24">
    <property type="entry name" value="STAS domain"/>
    <property type="match status" value="1"/>
</dbReference>
<dbReference type="RefSeq" id="WP_106004272.1">
    <property type="nucleotide sequence ID" value="NZ_CP136419.1"/>
</dbReference>
<sequence>MENLRSNYGDSRVVPIIALNEFLLVPIQIDLDDRTVGLLQQQILEEIEKTRARAVIIDVRMVDIMDSYISYTISETAAMARLMGCRTVLCGLQPPVALTLAQMGVMLQDITIARDLEHALLLADSQSGVG</sequence>
<dbReference type="Proteomes" id="UP000238415">
    <property type="component" value="Unassembled WGS sequence"/>
</dbReference>
<dbReference type="CDD" id="cd07041">
    <property type="entry name" value="STAS_RsbR_RsbS_like"/>
    <property type="match status" value="1"/>
</dbReference>
<evidence type="ECO:0000313" key="2">
    <source>
        <dbReference type="EMBL" id="PRR75751.1"/>
    </source>
</evidence>
<keyword evidence="3" id="KW-1185">Reference proteome</keyword>
<feature type="domain" description="STAS" evidence="1">
    <location>
        <begin position="12"/>
        <end position="123"/>
    </location>
</feature>
<dbReference type="PANTHER" id="PTHR33745:SF1">
    <property type="entry name" value="RSBT ANTAGONIST PROTEIN RSBS"/>
    <property type="match status" value="1"/>
</dbReference>
<name>A0A2T0AXY0_9FIRM</name>
<evidence type="ECO:0000259" key="1">
    <source>
        <dbReference type="PROSITE" id="PS50801"/>
    </source>
</evidence>
<gene>
    <name evidence="2" type="primary">rsbS</name>
    <name evidence="2" type="ORF">MOHU_01320</name>
</gene>
<dbReference type="SUPFAM" id="SSF52091">
    <property type="entry name" value="SpoIIaa-like"/>
    <property type="match status" value="1"/>
</dbReference>
<dbReference type="Pfam" id="PF01740">
    <property type="entry name" value="STAS"/>
    <property type="match status" value="1"/>
</dbReference>
<dbReference type="AlphaFoldDB" id="A0A2T0AXY0"/>